<dbReference type="OrthoDB" id="5215637at2759"/>
<feature type="chain" id="PRO_5004918149" description="Mid2 domain-containing protein" evidence="2">
    <location>
        <begin position="20"/>
        <end position="297"/>
    </location>
</feature>
<feature type="signal peptide" evidence="2">
    <location>
        <begin position="1"/>
        <end position="19"/>
    </location>
</feature>
<gene>
    <name evidence="3" type="ORF">SBOR_7783</name>
</gene>
<dbReference type="Proteomes" id="UP000019487">
    <property type="component" value="Unassembled WGS sequence"/>
</dbReference>
<evidence type="ECO:0000256" key="1">
    <source>
        <dbReference type="SAM" id="Phobius"/>
    </source>
</evidence>
<accession>W9C7M1</accession>
<evidence type="ECO:0008006" key="5">
    <source>
        <dbReference type="Google" id="ProtNLM"/>
    </source>
</evidence>
<evidence type="ECO:0000313" key="4">
    <source>
        <dbReference type="Proteomes" id="UP000019487"/>
    </source>
</evidence>
<keyword evidence="1" id="KW-0472">Membrane</keyword>
<organism evidence="3 4">
    <name type="scientific">Sclerotinia borealis (strain F-4128)</name>
    <dbReference type="NCBI Taxonomy" id="1432307"/>
    <lineage>
        <taxon>Eukaryota</taxon>
        <taxon>Fungi</taxon>
        <taxon>Dikarya</taxon>
        <taxon>Ascomycota</taxon>
        <taxon>Pezizomycotina</taxon>
        <taxon>Leotiomycetes</taxon>
        <taxon>Helotiales</taxon>
        <taxon>Sclerotiniaceae</taxon>
        <taxon>Sclerotinia</taxon>
    </lineage>
</organism>
<comment type="caution">
    <text evidence="3">The sequence shown here is derived from an EMBL/GenBank/DDBJ whole genome shotgun (WGS) entry which is preliminary data.</text>
</comment>
<dbReference type="HOGENOM" id="CLU_931149_0_0_1"/>
<evidence type="ECO:0000313" key="3">
    <source>
        <dbReference type="EMBL" id="ESZ91831.1"/>
    </source>
</evidence>
<feature type="transmembrane region" description="Helical" evidence="1">
    <location>
        <begin position="217"/>
        <end position="238"/>
    </location>
</feature>
<sequence length="297" mass="31021">MHHIIYLALSCWLARPVKGQCYSYAGVEMDPTYKACNGSAPVSMCCHLGASSNGGDECGSGSTYGLCGISGSQLWRESCTDKTWQSPGCLQLCVGVNDTKITACPDGSYCCGKNAIDCCNAKEGKFIVNNRVSDTAVVDSSSSQTSQTASASSVPISIPASEFGSTSTSAVSLSTVVQTSTVQPSVIITTVFQPLPTAMSTNSSTNAPKPLSIGAKVGIAVGTGAGIVGLLALTAFFWKRKQTNGKSHELSATEVEQSPADFVSRPKYVYRAEVDGAIPKPVETHGYGRRSEPAEML</sequence>
<protein>
    <recommendedName>
        <fullName evidence="5">Mid2 domain-containing protein</fullName>
    </recommendedName>
</protein>
<keyword evidence="4" id="KW-1185">Reference proteome</keyword>
<dbReference type="AlphaFoldDB" id="W9C7M1"/>
<name>W9C7M1_SCLBF</name>
<keyword evidence="1" id="KW-0812">Transmembrane</keyword>
<keyword evidence="2" id="KW-0732">Signal</keyword>
<dbReference type="EMBL" id="AYSA01000452">
    <property type="protein sequence ID" value="ESZ91831.1"/>
    <property type="molecule type" value="Genomic_DNA"/>
</dbReference>
<evidence type="ECO:0000256" key="2">
    <source>
        <dbReference type="SAM" id="SignalP"/>
    </source>
</evidence>
<keyword evidence="1" id="KW-1133">Transmembrane helix</keyword>
<dbReference type="STRING" id="1432307.W9C7M1"/>
<reference evidence="3 4" key="1">
    <citation type="journal article" date="2014" name="Genome Announc.">
        <title>Draft genome sequence of Sclerotinia borealis, a psychrophilic plant pathogenic fungus.</title>
        <authorList>
            <person name="Mardanov A.V."/>
            <person name="Beletsky A.V."/>
            <person name="Kadnikov V.V."/>
            <person name="Ignatov A.N."/>
            <person name="Ravin N.V."/>
        </authorList>
    </citation>
    <scope>NUCLEOTIDE SEQUENCE [LARGE SCALE GENOMIC DNA]</scope>
    <source>
        <strain evidence="4">F-4157</strain>
    </source>
</reference>
<proteinExistence type="predicted"/>